<dbReference type="PANTHER" id="PTHR35046">
    <property type="entry name" value="ZINC KNUCKLE (CCHC-TYPE) FAMILY PROTEIN"/>
    <property type="match status" value="1"/>
</dbReference>
<evidence type="ECO:0000313" key="3">
    <source>
        <dbReference type="Proteomes" id="UP001190926"/>
    </source>
</evidence>
<dbReference type="GO" id="GO:0003676">
    <property type="term" value="F:nucleic acid binding"/>
    <property type="evidence" value="ECO:0007669"/>
    <property type="project" value="InterPro"/>
</dbReference>
<dbReference type="PROSITE" id="PS50994">
    <property type="entry name" value="INTEGRASE"/>
    <property type="match status" value="1"/>
</dbReference>
<dbReference type="PANTHER" id="PTHR35046:SF26">
    <property type="entry name" value="RNA-DIRECTED DNA POLYMERASE"/>
    <property type="match status" value="1"/>
</dbReference>
<name>A0AAD4JAC6_PERFH</name>
<dbReference type="InterPro" id="IPR001584">
    <property type="entry name" value="Integrase_cat-core"/>
</dbReference>
<dbReference type="InterPro" id="IPR012337">
    <property type="entry name" value="RNaseH-like_sf"/>
</dbReference>
<dbReference type="SUPFAM" id="SSF53098">
    <property type="entry name" value="Ribonuclease H-like"/>
    <property type="match status" value="1"/>
</dbReference>
<evidence type="ECO:0000313" key="2">
    <source>
        <dbReference type="EMBL" id="KAH6830102.1"/>
    </source>
</evidence>
<evidence type="ECO:0000259" key="1">
    <source>
        <dbReference type="PROSITE" id="PS50994"/>
    </source>
</evidence>
<accession>A0AAD4JAC6</accession>
<feature type="domain" description="Integrase catalytic" evidence="1">
    <location>
        <begin position="1"/>
        <end position="126"/>
    </location>
</feature>
<dbReference type="EMBL" id="SDAM02000101">
    <property type="protein sequence ID" value="KAH6830102.1"/>
    <property type="molecule type" value="Genomic_DNA"/>
</dbReference>
<comment type="caution">
    <text evidence="2">The sequence shown here is derived from an EMBL/GenBank/DDBJ whole genome shotgun (WGS) entry which is preliminary data.</text>
</comment>
<dbReference type="GO" id="GO:0015074">
    <property type="term" value="P:DNA integration"/>
    <property type="evidence" value="ECO:0007669"/>
    <property type="project" value="InterPro"/>
</dbReference>
<sequence length="126" mass="14682">MDFITGLPKVGDLYAIVVMVDQFSKYGTFVPAPKMITAEEMTQLFFKHIVKIWGLPRDIVSDRDSCFTCNFWTELFKLLGSKLNMNSSFYPQSDGQIERFNSMLDEYIWHFVSTNQKDYVKLLDVV</sequence>
<gene>
    <name evidence="2" type="ORF">C2S53_010640</name>
</gene>
<protein>
    <recommendedName>
        <fullName evidence="1">Integrase catalytic domain-containing protein</fullName>
    </recommendedName>
</protein>
<organism evidence="2 3">
    <name type="scientific">Perilla frutescens var. hirtella</name>
    <name type="common">Perilla citriodora</name>
    <name type="synonym">Perilla setoyensis</name>
    <dbReference type="NCBI Taxonomy" id="608512"/>
    <lineage>
        <taxon>Eukaryota</taxon>
        <taxon>Viridiplantae</taxon>
        <taxon>Streptophyta</taxon>
        <taxon>Embryophyta</taxon>
        <taxon>Tracheophyta</taxon>
        <taxon>Spermatophyta</taxon>
        <taxon>Magnoliopsida</taxon>
        <taxon>eudicotyledons</taxon>
        <taxon>Gunneridae</taxon>
        <taxon>Pentapetalae</taxon>
        <taxon>asterids</taxon>
        <taxon>lamiids</taxon>
        <taxon>Lamiales</taxon>
        <taxon>Lamiaceae</taxon>
        <taxon>Nepetoideae</taxon>
        <taxon>Elsholtzieae</taxon>
        <taxon>Perilla</taxon>
    </lineage>
</organism>
<dbReference type="AlphaFoldDB" id="A0AAD4JAC6"/>
<keyword evidence="3" id="KW-1185">Reference proteome</keyword>
<reference evidence="2 3" key="1">
    <citation type="journal article" date="2021" name="Nat. Commun.">
        <title>Incipient diploidization of the medicinal plant Perilla within 10,000 years.</title>
        <authorList>
            <person name="Zhang Y."/>
            <person name="Shen Q."/>
            <person name="Leng L."/>
            <person name="Zhang D."/>
            <person name="Chen S."/>
            <person name="Shi Y."/>
            <person name="Ning Z."/>
            <person name="Chen S."/>
        </authorList>
    </citation>
    <scope>NUCLEOTIDE SEQUENCE [LARGE SCALE GENOMIC DNA]</scope>
    <source>
        <strain evidence="3">cv. PC099</strain>
    </source>
</reference>
<dbReference type="InterPro" id="IPR036397">
    <property type="entry name" value="RNaseH_sf"/>
</dbReference>
<dbReference type="Gene3D" id="3.30.420.10">
    <property type="entry name" value="Ribonuclease H-like superfamily/Ribonuclease H"/>
    <property type="match status" value="1"/>
</dbReference>
<dbReference type="Proteomes" id="UP001190926">
    <property type="component" value="Unassembled WGS sequence"/>
</dbReference>
<proteinExistence type="predicted"/>